<evidence type="ECO:0000313" key="2">
    <source>
        <dbReference type="EMBL" id="SCY16046.1"/>
    </source>
</evidence>
<accession>A0A1G5DMZ1</accession>
<evidence type="ECO:0000259" key="1">
    <source>
        <dbReference type="Pfam" id="PF10108"/>
    </source>
</evidence>
<sequence length="267" mass="30250">MPRVNVLVFDIETVPDIEGGRRLFGLDGLSDEDTVRAMLALRRQESGGREFLRHHLHRVVAISVIFRHPRLEEGVKVWSLGEAESTEGELIQHFFDGLERYTPTLVSWNGSGFDLPVLHYRGLINEVVAPRYWEEGDGDREFRFNNYLNRFHKRHTDLMDVLAGYQGNANAPLDQIATLLGLPGKMGMDGSQVLDSWLEGDIAGIRQYCETDVLNTYGVYLHWLVNTGQLAPGERDEEFRLLAGHLTGSGEEHLQAFHDAWTGRHDG</sequence>
<dbReference type="STRING" id="381306.AN478_08130"/>
<dbReference type="CDD" id="cd05782">
    <property type="entry name" value="DNA_polB_like1_exo"/>
    <property type="match status" value="1"/>
</dbReference>
<feature type="domain" description="Predicted 3'-5' exonuclease PolB-like" evidence="1">
    <location>
        <begin position="50"/>
        <end position="261"/>
    </location>
</feature>
<gene>
    <name evidence="2" type="ORF">SAMN05661077_1393</name>
</gene>
<evidence type="ECO:0000313" key="3">
    <source>
        <dbReference type="Proteomes" id="UP000183104"/>
    </source>
</evidence>
<dbReference type="InterPro" id="IPR019288">
    <property type="entry name" value="3'-5'_exonuclease_PolB-like"/>
</dbReference>
<name>A0A1G5DMZ1_9GAMM</name>
<dbReference type="InterPro" id="IPR012337">
    <property type="entry name" value="RNaseH-like_sf"/>
</dbReference>
<dbReference type="AlphaFoldDB" id="A0A1G5DMZ1"/>
<keyword evidence="3" id="KW-1185">Reference proteome</keyword>
<dbReference type="Pfam" id="PF10108">
    <property type="entry name" value="DNA_pol_B_exo2"/>
    <property type="match status" value="1"/>
</dbReference>
<reference evidence="3" key="1">
    <citation type="submission" date="2016-10" db="EMBL/GenBank/DDBJ databases">
        <authorList>
            <person name="Varghese N."/>
        </authorList>
    </citation>
    <scope>NUCLEOTIDE SEQUENCE [LARGE SCALE GENOMIC DNA]</scope>
    <source>
        <strain evidence="3">HL 19</strain>
    </source>
</reference>
<protein>
    <recommendedName>
        <fullName evidence="1">Predicted 3'-5' exonuclease PolB-like domain-containing protein</fullName>
    </recommendedName>
</protein>
<dbReference type="EMBL" id="FMUN01000003">
    <property type="protein sequence ID" value="SCY16046.1"/>
    <property type="molecule type" value="Genomic_DNA"/>
</dbReference>
<proteinExistence type="predicted"/>
<dbReference type="SUPFAM" id="SSF53098">
    <property type="entry name" value="Ribonuclease H-like"/>
    <property type="match status" value="1"/>
</dbReference>
<dbReference type="InterPro" id="IPR036397">
    <property type="entry name" value="RNaseH_sf"/>
</dbReference>
<dbReference type="Proteomes" id="UP000183104">
    <property type="component" value="Unassembled WGS sequence"/>
</dbReference>
<organism evidence="2 3">
    <name type="scientific">Thiohalorhabdus denitrificans</name>
    <dbReference type="NCBI Taxonomy" id="381306"/>
    <lineage>
        <taxon>Bacteria</taxon>
        <taxon>Pseudomonadati</taxon>
        <taxon>Pseudomonadota</taxon>
        <taxon>Gammaproteobacteria</taxon>
        <taxon>Thiohalorhabdales</taxon>
        <taxon>Thiohalorhabdaceae</taxon>
        <taxon>Thiohalorhabdus</taxon>
    </lineage>
</organism>
<dbReference type="Gene3D" id="3.30.420.10">
    <property type="entry name" value="Ribonuclease H-like superfamily/Ribonuclease H"/>
    <property type="match status" value="1"/>
</dbReference>
<dbReference type="GO" id="GO:0003676">
    <property type="term" value="F:nucleic acid binding"/>
    <property type="evidence" value="ECO:0007669"/>
    <property type="project" value="InterPro"/>
</dbReference>